<dbReference type="AlphaFoldDB" id="A0AAD6ZWQ4"/>
<reference evidence="2" key="1">
    <citation type="submission" date="2023-03" db="EMBL/GenBank/DDBJ databases">
        <title>Massive genome expansion in bonnet fungi (Mycena s.s.) driven by repeated elements and novel gene families across ecological guilds.</title>
        <authorList>
            <consortium name="Lawrence Berkeley National Laboratory"/>
            <person name="Harder C.B."/>
            <person name="Miyauchi S."/>
            <person name="Viragh M."/>
            <person name="Kuo A."/>
            <person name="Thoen E."/>
            <person name="Andreopoulos B."/>
            <person name="Lu D."/>
            <person name="Skrede I."/>
            <person name="Drula E."/>
            <person name="Henrissat B."/>
            <person name="Morin E."/>
            <person name="Kohler A."/>
            <person name="Barry K."/>
            <person name="LaButti K."/>
            <person name="Morin E."/>
            <person name="Salamov A."/>
            <person name="Lipzen A."/>
            <person name="Mereny Z."/>
            <person name="Hegedus B."/>
            <person name="Baldrian P."/>
            <person name="Stursova M."/>
            <person name="Weitz H."/>
            <person name="Taylor A."/>
            <person name="Grigoriev I.V."/>
            <person name="Nagy L.G."/>
            <person name="Martin F."/>
            <person name="Kauserud H."/>
        </authorList>
    </citation>
    <scope>NUCLEOTIDE SEQUENCE</scope>
    <source>
        <strain evidence="2">CBHHK002</strain>
    </source>
</reference>
<evidence type="ECO:0008006" key="4">
    <source>
        <dbReference type="Google" id="ProtNLM"/>
    </source>
</evidence>
<keyword evidence="3" id="KW-1185">Reference proteome</keyword>
<dbReference type="Proteomes" id="UP001218218">
    <property type="component" value="Unassembled WGS sequence"/>
</dbReference>
<name>A0AAD6ZWQ4_9AGAR</name>
<dbReference type="EMBL" id="JARIHO010000023">
    <property type="protein sequence ID" value="KAJ7343171.1"/>
    <property type="molecule type" value="Genomic_DNA"/>
</dbReference>
<protein>
    <recommendedName>
        <fullName evidence="4">CCHC-type domain-containing protein</fullName>
    </recommendedName>
</protein>
<evidence type="ECO:0000313" key="3">
    <source>
        <dbReference type="Proteomes" id="UP001218218"/>
    </source>
</evidence>
<evidence type="ECO:0000256" key="1">
    <source>
        <dbReference type="SAM" id="MobiDB-lite"/>
    </source>
</evidence>
<feature type="region of interest" description="Disordered" evidence="1">
    <location>
        <begin position="1"/>
        <end position="41"/>
    </location>
</feature>
<feature type="compositionally biased region" description="Polar residues" evidence="1">
    <location>
        <begin position="1"/>
        <end position="15"/>
    </location>
</feature>
<gene>
    <name evidence="2" type="ORF">DFH08DRAFT_962298</name>
</gene>
<evidence type="ECO:0000313" key="2">
    <source>
        <dbReference type="EMBL" id="KAJ7343171.1"/>
    </source>
</evidence>
<sequence>MSAQMQQAALNTPKTPANPPGANPFGQGGGSSNLFGQGAGTELSEEGLAKLRTIAERLGRSLLRDDGPGRAEYQRRVTVWENTYAGSRPRLETTGYPLAPGTLAPGSGECFSCGKITTPKHRSSECPGPKVPWKESTFRSIVNKHLRTAPVPVNAVADWMDFGDAEEGDFGVGSTD</sequence>
<comment type="caution">
    <text evidence="2">The sequence shown here is derived from an EMBL/GenBank/DDBJ whole genome shotgun (WGS) entry which is preliminary data.</text>
</comment>
<organism evidence="2 3">
    <name type="scientific">Mycena albidolilacea</name>
    <dbReference type="NCBI Taxonomy" id="1033008"/>
    <lineage>
        <taxon>Eukaryota</taxon>
        <taxon>Fungi</taxon>
        <taxon>Dikarya</taxon>
        <taxon>Basidiomycota</taxon>
        <taxon>Agaricomycotina</taxon>
        <taxon>Agaricomycetes</taxon>
        <taxon>Agaricomycetidae</taxon>
        <taxon>Agaricales</taxon>
        <taxon>Marasmiineae</taxon>
        <taxon>Mycenaceae</taxon>
        <taxon>Mycena</taxon>
    </lineage>
</organism>
<accession>A0AAD6ZWQ4</accession>
<proteinExistence type="predicted"/>